<feature type="transmembrane region" description="Helical" evidence="8">
    <location>
        <begin position="71"/>
        <end position="96"/>
    </location>
</feature>
<gene>
    <name evidence="9" type="ORF">J2S63_001801</name>
</gene>
<evidence type="ECO:0000313" key="9">
    <source>
        <dbReference type="EMBL" id="MDR7362248.1"/>
    </source>
</evidence>
<feature type="transmembrane region" description="Helical" evidence="8">
    <location>
        <begin position="296"/>
        <end position="320"/>
    </location>
</feature>
<comment type="subcellular location">
    <subcellularLocation>
        <location evidence="1">Membrane</location>
        <topology evidence="1">Multi-pass membrane protein</topology>
    </subcellularLocation>
</comment>
<dbReference type="CDD" id="cd10322">
    <property type="entry name" value="SLC5sbd"/>
    <property type="match status" value="1"/>
</dbReference>
<proteinExistence type="inferred from homology"/>
<evidence type="ECO:0000256" key="7">
    <source>
        <dbReference type="RuleBase" id="RU362091"/>
    </source>
</evidence>
<dbReference type="PANTHER" id="PTHR48086">
    <property type="entry name" value="SODIUM/PROLINE SYMPORTER-RELATED"/>
    <property type="match status" value="1"/>
</dbReference>
<keyword evidence="3" id="KW-0813">Transport</keyword>
<evidence type="ECO:0000256" key="4">
    <source>
        <dbReference type="ARBA" id="ARBA00022692"/>
    </source>
</evidence>
<dbReference type="Gene3D" id="1.20.1730.10">
    <property type="entry name" value="Sodium/glucose cotransporter"/>
    <property type="match status" value="1"/>
</dbReference>
<evidence type="ECO:0000313" key="10">
    <source>
        <dbReference type="Proteomes" id="UP001183648"/>
    </source>
</evidence>
<feature type="transmembrane region" description="Helical" evidence="8">
    <location>
        <begin position="390"/>
        <end position="408"/>
    </location>
</feature>
<dbReference type="Pfam" id="PF00474">
    <property type="entry name" value="SSF"/>
    <property type="match status" value="1"/>
</dbReference>
<sequence length="546" mass="57925">MDAVAVSVFVFLFLLVTVLGFAAARWRRADDMGSLDEWGLGGRGFGSFIAWFLIGGDLYTAYTFVAVPALMYAGSAVGFFAVPYTIVVYPIIFLFLPRLWSVSHRHGYVTPADFVRGRYDSRPLALAIALTGILATMPYIALQLVGIEVVLQVMGLQAGEDASWIVQDAPLFLAFAVLAAYTYSSGLRAPALIAFVKDALIYVVIIVAVIYLPTKLGGWGAIFDAVGASFDKFNKDNADAIATGAAAPKAIVPPATAQWAYASLALGSALALFMYPHSVTGVLSTRDRSVIRRNAALLPAYTFLLGLLALLGFVAIAAGVQVSNGQQAVPQLFENEFPSWFAGVGFAAIAIGALVPAAIMSIAAANLWTRNIYKAFLKPDATASEEATQAKVVSLLVKVGALVFVLGLPKEFAINLQLLGGVWILQTLPALVVGLYTRWFDRWALLAGWAVGMAWGTWLAYGVEVVGKPGSHFGGPLVAVPGTETKVYIAVLAVIANLVVTIVLTLLFRAVGVAGGEDETRAEDYAADVGDVGVEDELDPHAPSHT</sequence>
<dbReference type="PROSITE" id="PS50283">
    <property type="entry name" value="NA_SOLUT_SYMP_3"/>
    <property type="match status" value="1"/>
</dbReference>
<feature type="transmembrane region" description="Helical" evidence="8">
    <location>
        <begin position="443"/>
        <end position="461"/>
    </location>
</feature>
<dbReference type="EMBL" id="JAVDYG010000001">
    <property type="protein sequence ID" value="MDR7362248.1"/>
    <property type="molecule type" value="Genomic_DNA"/>
</dbReference>
<protein>
    <submittedName>
        <fullName evidence="9">SSS family solute:Na+ symporter</fullName>
    </submittedName>
</protein>
<dbReference type="NCBIfam" id="NF046076">
    <property type="entry name" value="monocarbox_MctP"/>
    <property type="match status" value="1"/>
</dbReference>
<dbReference type="RefSeq" id="WP_310301478.1">
    <property type="nucleotide sequence ID" value="NZ_BAAAPS010000008.1"/>
</dbReference>
<evidence type="ECO:0000256" key="2">
    <source>
        <dbReference type="ARBA" id="ARBA00006434"/>
    </source>
</evidence>
<feature type="transmembrane region" description="Helical" evidence="8">
    <location>
        <begin position="45"/>
        <end position="65"/>
    </location>
</feature>
<feature type="transmembrane region" description="Helical" evidence="8">
    <location>
        <begin position="124"/>
        <end position="142"/>
    </location>
</feature>
<keyword evidence="10" id="KW-1185">Reference proteome</keyword>
<feature type="transmembrane region" description="Helical" evidence="8">
    <location>
        <begin position="162"/>
        <end position="184"/>
    </location>
</feature>
<feature type="transmembrane region" description="Helical" evidence="8">
    <location>
        <begin position="340"/>
        <end position="369"/>
    </location>
</feature>
<evidence type="ECO:0000256" key="3">
    <source>
        <dbReference type="ARBA" id="ARBA00022448"/>
    </source>
</evidence>
<dbReference type="PANTHER" id="PTHR48086:SF8">
    <property type="entry name" value="MONOCARBOXYLIC ACID PERMEASE"/>
    <property type="match status" value="1"/>
</dbReference>
<evidence type="ECO:0000256" key="8">
    <source>
        <dbReference type="SAM" id="Phobius"/>
    </source>
</evidence>
<dbReference type="InterPro" id="IPR001734">
    <property type="entry name" value="Na/solute_symporter"/>
</dbReference>
<keyword evidence="6 8" id="KW-0472">Membrane</keyword>
<comment type="similarity">
    <text evidence="2 7">Belongs to the sodium:solute symporter (SSF) (TC 2.A.21) family.</text>
</comment>
<feature type="transmembrane region" description="Helical" evidence="8">
    <location>
        <begin position="191"/>
        <end position="212"/>
    </location>
</feature>
<accession>A0ABU2BWK3</accession>
<keyword evidence="5 8" id="KW-1133">Transmembrane helix</keyword>
<dbReference type="Proteomes" id="UP001183648">
    <property type="component" value="Unassembled WGS sequence"/>
</dbReference>
<dbReference type="InterPro" id="IPR038377">
    <property type="entry name" value="Na/Glc_symporter_sf"/>
</dbReference>
<feature type="transmembrane region" description="Helical" evidence="8">
    <location>
        <begin position="414"/>
        <end position="436"/>
    </location>
</feature>
<comment type="caution">
    <text evidence="9">The sequence shown here is derived from an EMBL/GenBank/DDBJ whole genome shotgun (WGS) entry which is preliminary data.</text>
</comment>
<dbReference type="InterPro" id="IPR050277">
    <property type="entry name" value="Sodium:Solute_Symporter"/>
</dbReference>
<feature type="transmembrane region" description="Helical" evidence="8">
    <location>
        <begin position="6"/>
        <end position="24"/>
    </location>
</feature>
<name>A0ABU2BWK3_9ACTN</name>
<feature type="transmembrane region" description="Helical" evidence="8">
    <location>
        <begin position="487"/>
        <end position="508"/>
    </location>
</feature>
<evidence type="ECO:0000256" key="6">
    <source>
        <dbReference type="ARBA" id="ARBA00023136"/>
    </source>
</evidence>
<feature type="transmembrane region" description="Helical" evidence="8">
    <location>
        <begin position="258"/>
        <end position="275"/>
    </location>
</feature>
<evidence type="ECO:0000256" key="5">
    <source>
        <dbReference type="ARBA" id="ARBA00022989"/>
    </source>
</evidence>
<reference evidence="9 10" key="1">
    <citation type="submission" date="2023-07" db="EMBL/GenBank/DDBJ databases">
        <title>Sequencing the genomes of 1000 actinobacteria strains.</title>
        <authorList>
            <person name="Klenk H.-P."/>
        </authorList>
    </citation>
    <scope>NUCLEOTIDE SEQUENCE [LARGE SCALE GENOMIC DNA]</scope>
    <source>
        <strain evidence="9 10">DSM 19426</strain>
    </source>
</reference>
<keyword evidence="4 8" id="KW-0812">Transmembrane</keyword>
<evidence type="ECO:0000256" key="1">
    <source>
        <dbReference type="ARBA" id="ARBA00004141"/>
    </source>
</evidence>
<organism evidence="9 10">
    <name type="scientific">Nocardioides marmoribigeumensis</name>
    <dbReference type="NCBI Taxonomy" id="433649"/>
    <lineage>
        <taxon>Bacteria</taxon>
        <taxon>Bacillati</taxon>
        <taxon>Actinomycetota</taxon>
        <taxon>Actinomycetes</taxon>
        <taxon>Propionibacteriales</taxon>
        <taxon>Nocardioidaceae</taxon>
        <taxon>Nocardioides</taxon>
    </lineage>
</organism>